<evidence type="ECO:0000256" key="16">
    <source>
        <dbReference type="ARBA" id="ARBA00023136"/>
    </source>
</evidence>
<dbReference type="EnsemblPlants" id="KRH62975">
    <property type="protein sequence ID" value="KRH62975"/>
    <property type="gene ID" value="GLYMA_04G145900"/>
</dbReference>
<comment type="subunit">
    <text evidence="4">F-type ATPases have 2 components, CF(1) - the catalytic core - and CF(0) - the membrane proton channel. CF(1) has five subunits: alpha(3), beta(3), gamma(1), delta(1), epsilon(1). CF(0) has three main subunits: a, b and c.</text>
</comment>
<dbReference type="PANTHER" id="PTHR36816:SF1">
    <property type="entry name" value="ATP SYNTHASE PROTEIN YMF19"/>
    <property type="match status" value="1"/>
</dbReference>
<reference evidence="22" key="2">
    <citation type="submission" date="2018-02" db="UniProtKB">
        <authorList>
            <consortium name="EnsemblPlants"/>
        </authorList>
    </citation>
    <scope>IDENTIFICATION</scope>
    <source>
        <strain evidence="22">Williams 82</strain>
    </source>
</reference>
<evidence type="ECO:0000256" key="10">
    <source>
        <dbReference type="ARBA" id="ARBA00022781"/>
    </source>
</evidence>
<dbReference type="ExpressionAtlas" id="K7MS88">
    <property type="expression patterns" value="baseline and differential"/>
</dbReference>
<dbReference type="Gramene" id="KRH62975">
    <property type="protein sequence ID" value="KRH62975"/>
    <property type="gene ID" value="GLYMA_04G145900"/>
</dbReference>
<evidence type="ECO:0000256" key="13">
    <source>
        <dbReference type="ARBA" id="ARBA00022989"/>
    </source>
</evidence>
<keyword evidence="11" id="KW-0067">ATP-binding</keyword>
<evidence type="ECO:0000256" key="5">
    <source>
        <dbReference type="ARBA" id="ARBA00012473"/>
    </source>
</evidence>
<evidence type="ECO:0000256" key="14">
    <source>
        <dbReference type="ARBA" id="ARBA00023065"/>
    </source>
</evidence>
<evidence type="ECO:0000256" key="12">
    <source>
        <dbReference type="ARBA" id="ARBA00022967"/>
    </source>
</evidence>
<keyword evidence="6" id="KW-0813">Transport</keyword>
<comment type="similarity">
    <text evidence="3">Belongs to the ATPase protein YMF19 family.</text>
</comment>
<evidence type="ECO:0000256" key="2">
    <source>
        <dbReference type="ARBA" id="ARBA00004304"/>
    </source>
</evidence>
<dbReference type="Proteomes" id="UP000008827">
    <property type="component" value="Chromosome 4"/>
</dbReference>
<evidence type="ECO:0000256" key="15">
    <source>
        <dbReference type="ARBA" id="ARBA00023128"/>
    </source>
</evidence>
<dbReference type="PANTHER" id="PTHR36816">
    <property type="entry name" value="ATP SYNTHASE PROTEIN YMF19"/>
    <property type="match status" value="1"/>
</dbReference>
<dbReference type="PaxDb" id="3847-GLYMA18G23174.1"/>
<keyword evidence="16" id="KW-0472">Membrane</keyword>
<dbReference type="EC" id="7.1.2.2" evidence="5"/>
<evidence type="ECO:0000256" key="8">
    <source>
        <dbReference type="ARBA" id="ARBA00022692"/>
    </source>
</evidence>
<keyword evidence="12" id="KW-1278">Translocase</keyword>
<sequence length="126" mass="14876">MYEVSRVQNKRLEVLKYNHCFSINHASIDKFTYFTQFFWSCLFLFTFYIPIKDGDGVLGISRILKQPNRLVSNRGNKRRRNDPKSLEDIFRKGFSTGVSYLYSSLFEVSKWCNAIDSLGKRRKITL</sequence>
<protein>
    <recommendedName>
        <fullName evidence="5">H(+)-transporting two-sector ATPase</fullName>
        <ecNumber evidence="5">7.1.2.2</ecNumber>
    </recommendedName>
    <alternativeName>
        <fullName evidence="18">Mitochondrial protein YMF19</fullName>
    </alternativeName>
</protein>
<accession>K7MS88</accession>
<keyword evidence="13" id="KW-1133">Transmembrane helix</keyword>
<dbReference type="InterPro" id="IPR003319">
    <property type="entry name" value="YMF19-like_N"/>
</dbReference>
<dbReference type="STRING" id="3847.K7MS88"/>
<dbReference type="InParanoid" id="K7MS88"/>
<evidence type="ECO:0000256" key="6">
    <source>
        <dbReference type="ARBA" id="ARBA00022448"/>
    </source>
</evidence>
<evidence type="ECO:0000256" key="4">
    <source>
        <dbReference type="ARBA" id="ARBA00011648"/>
    </source>
</evidence>
<keyword evidence="14" id="KW-0406">Ion transport</keyword>
<evidence type="ECO:0000313" key="21">
    <source>
        <dbReference type="EMBL" id="KRH62975.1"/>
    </source>
</evidence>
<proteinExistence type="inferred from homology"/>
<evidence type="ECO:0000256" key="3">
    <source>
        <dbReference type="ARBA" id="ARBA00010946"/>
    </source>
</evidence>
<keyword evidence="7" id="KW-0138">CF(0)</keyword>
<evidence type="ECO:0000256" key="9">
    <source>
        <dbReference type="ARBA" id="ARBA00022741"/>
    </source>
</evidence>
<evidence type="ECO:0000256" key="18">
    <source>
        <dbReference type="ARBA" id="ARBA00030649"/>
    </source>
</evidence>
<dbReference type="OMA" id="HCFSINH"/>
<dbReference type="GO" id="GO:0005739">
    <property type="term" value="C:mitochondrion"/>
    <property type="evidence" value="ECO:0000318"/>
    <property type="project" value="GO_Central"/>
</dbReference>
<dbReference type="GO" id="GO:0006754">
    <property type="term" value="P:ATP biosynthetic process"/>
    <property type="evidence" value="ECO:0007669"/>
    <property type="project" value="UniProtKB-KW"/>
</dbReference>
<dbReference type="HOGENOM" id="CLU_162425_0_0_1"/>
<keyword evidence="17" id="KW-0066">ATP synthesis</keyword>
<evidence type="ECO:0000256" key="17">
    <source>
        <dbReference type="ARBA" id="ARBA00023310"/>
    </source>
</evidence>
<keyword evidence="8" id="KW-0812">Transmembrane</keyword>
<evidence type="ECO:0000259" key="20">
    <source>
        <dbReference type="Pfam" id="PF02326"/>
    </source>
</evidence>
<dbReference type="GO" id="GO:0005524">
    <property type="term" value="F:ATP binding"/>
    <property type="evidence" value="ECO:0007669"/>
    <property type="project" value="UniProtKB-KW"/>
</dbReference>
<reference evidence="21 22" key="1">
    <citation type="journal article" date="2010" name="Nature">
        <title>Genome sequence of the palaeopolyploid soybean.</title>
        <authorList>
            <person name="Schmutz J."/>
            <person name="Cannon S.B."/>
            <person name="Schlueter J."/>
            <person name="Ma J."/>
            <person name="Mitros T."/>
            <person name="Nelson W."/>
            <person name="Hyten D.L."/>
            <person name="Song Q."/>
            <person name="Thelen J.J."/>
            <person name="Cheng J."/>
            <person name="Xu D."/>
            <person name="Hellsten U."/>
            <person name="May G.D."/>
            <person name="Yu Y."/>
            <person name="Sakurai T."/>
            <person name="Umezawa T."/>
            <person name="Bhattacharyya M.K."/>
            <person name="Sandhu D."/>
            <person name="Valliyodan B."/>
            <person name="Lindquist E."/>
            <person name="Peto M."/>
            <person name="Grant D."/>
            <person name="Shu S."/>
            <person name="Goodstein D."/>
            <person name="Barry K."/>
            <person name="Futrell-Griggs M."/>
            <person name="Abernathy B."/>
            <person name="Du J."/>
            <person name="Tian Z."/>
            <person name="Zhu L."/>
            <person name="Gill N."/>
            <person name="Joshi T."/>
            <person name="Libault M."/>
            <person name="Sethuraman A."/>
            <person name="Zhang X.-C."/>
            <person name="Shinozaki K."/>
            <person name="Nguyen H.T."/>
            <person name="Wing R.A."/>
            <person name="Cregan P."/>
            <person name="Specht J."/>
            <person name="Grimwood J."/>
            <person name="Rokhsar D."/>
            <person name="Stacey G."/>
            <person name="Shoemaker R.C."/>
            <person name="Jackson S.A."/>
        </authorList>
    </citation>
    <scope>NUCLEOTIDE SEQUENCE [LARGE SCALE GENOMIC DNA]</scope>
    <source>
        <strain evidence="22">cv. Williams 82</strain>
        <tissue evidence="21">Callus</tissue>
    </source>
</reference>
<dbReference type="Pfam" id="PF02326">
    <property type="entry name" value="YMF19"/>
    <property type="match status" value="1"/>
</dbReference>
<evidence type="ECO:0000313" key="23">
    <source>
        <dbReference type="Proteomes" id="UP000008827"/>
    </source>
</evidence>
<evidence type="ECO:0000313" key="22">
    <source>
        <dbReference type="EnsemblPlants" id="KRH62975"/>
    </source>
</evidence>
<dbReference type="EMBL" id="CM000837">
    <property type="protein sequence ID" value="KRH62975.1"/>
    <property type="molecule type" value="Genomic_DNA"/>
</dbReference>
<dbReference type="GO" id="GO:0031966">
    <property type="term" value="C:mitochondrial membrane"/>
    <property type="evidence" value="ECO:0007669"/>
    <property type="project" value="UniProtKB-SubCell"/>
</dbReference>
<keyword evidence="10" id="KW-0375">Hydrogen ion transport</keyword>
<dbReference type="InterPro" id="IPR044975">
    <property type="entry name" value="YMF19-like"/>
</dbReference>
<comment type="catalytic activity">
    <reaction evidence="19">
        <text>ATP + H2O + 4 H(+)(in) = ADP + phosphate + 5 H(+)(out)</text>
        <dbReference type="Rhea" id="RHEA:57720"/>
        <dbReference type="ChEBI" id="CHEBI:15377"/>
        <dbReference type="ChEBI" id="CHEBI:15378"/>
        <dbReference type="ChEBI" id="CHEBI:30616"/>
        <dbReference type="ChEBI" id="CHEBI:43474"/>
        <dbReference type="ChEBI" id="CHEBI:456216"/>
        <dbReference type="EC" id="7.1.2.2"/>
    </reaction>
</comment>
<organism evidence="22">
    <name type="scientific">Glycine max</name>
    <name type="common">Soybean</name>
    <name type="synonym">Glycine hispida</name>
    <dbReference type="NCBI Taxonomy" id="3847"/>
    <lineage>
        <taxon>Eukaryota</taxon>
        <taxon>Viridiplantae</taxon>
        <taxon>Streptophyta</taxon>
        <taxon>Embryophyta</taxon>
        <taxon>Tracheophyta</taxon>
        <taxon>Spermatophyta</taxon>
        <taxon>Magnoliopsida</taxon>
        <taxon>eudicotyledons</taxon>
        <taxon>Gunneridae</taxon>
        <taxon>Pentapetalae</taxon>
        <taxon>rosids</taxon>
        <taxon>fabids</taxon>
        <taxon>Fabales</taxon>
        <taxon>Fabaceae</taxon>
        <taxon>Papilionoideae</taxon>
        <taxon>50 kb inversion clade</taxon>
        <taxon>NPAAA clade</taxon>
        <taxon>indigoferoid/millettioid clade</taxon>
        <taxon>Phaseoleae</taxon>
        <taxon>Glycine</taxon>
        <taxon>Glycine subgen. Soja</taxon>
    </lineage>
</organism>
<keyword evidence="15" id="KW-0496">Mitochondrion</keyword>
<dbReference type="GO" id="GO:0045259">
    <property type="term" value="C:proton-transporting ATP synthase complex"/>
    <property type="evidence" value="ECO:0007669"/>
    <property type="project" value="UniProtKB-KW"/>
</dbReference>
<evidence type="ECO:0000256" key="11">
    <source>
        <dbReference type="ARBA" id="ARBA00022840"/>
    </source>
</evidence>
<comment type="subcellular location">
    <subcellularLocation>
        <location evidence="2">Mitochondrion membrane</location>
        <topology evidence="2">Single-pass membrane protein</topology>
    </subcellularLocation>
</comment>
<evidence type="ECO:0000256" key="1">
    <source>
        <dbReference type="ARBA" id="ARBA00003096"/>
    </source>
</evidence>
<evidence type="ECO:0000256" key="7">
    <source>
        <dbReference type="ARBA" id="ARBA00022547"/>
    </source>
</evidence>
<keyword evidence="9" id="KW-0547">Nucleotide-binding</keyword>
<evidence type="ECO:0000256" key="19">
    <source>
        <dbReference type="ARBA" id="ARBA00048383"/>
    </source>
</evidence>
<dbReference type="GO" id="GO:1902600">
    <property type="term" value="P:proton transmembrane transport"/>
    <property type="evidence" value="ECO:0007669"/>
    <property type="project" value="UniProtKB-KW"/>
</dbReference>
<name>K7MS88_SOYBN</name>
<gene>
    <name evidence="21" type="ORF">GLYMA_04G145900</name>
</gene>
<reference evidence="21" key="3">
    <citation type="submission" date="2018-07" db="EMBL/GenBank/DDBJ databases">
        <title>WGS assembly of Glycine max.</title>
        <authorList>
            <person name="Schmutz J."/>
            <person name="Cannon S."/>
            <person name="Schlueter J."/>
            <person name="Ma J."/>
            <person name="Mitros T."/>
            <person name="Nelson W."/>
            <person name="Hyten D."/>
            <person name="Song Q."/>
            <person name="Thelen J."/>
            <person name="Cheng J."/>
            <person name="Xu D."/>
            <person name="Hellsten U."/>
            <person name="May G."/>
            <person name="Yu Y."/>
            <person name="Sakurai T."/>
            <person name="Umezawa T."/>
            <person name="Bhattacharyya M."/>
            <person name="Sandhu D."/>
            <person name="Valliyodan B."/>
            <person name="Lindquist E."/>
            <person name="Peto M."/>
            <person name="Grant D."/>
            <person name="Shu S."/>
            <person name="Goodstein D."/>
            <person name="Barry K."/>
            <person name="Futrell-Griggs M."/>
            <person name="Abernathy B."/>
            <person name="Du J."/>
            <person name="Tian Z."/>
            <person name="Zhu L."/>
            <person name="Gill N."/>
            <person name="Joshi T."/>
            <person name="Libault M."/>
            <person name="Sethuraman A."/>
            <person name="Zhang X."/>
            <person name="Shinozaki K."/>
            <person name="Nguyen H."/>
            <person name="Wing R."/>
            <person name="Cregan P."/>
            <person name="Specht J."/>
            <person name="Grimwood J."/>
            <person name="Rokhsar D."/>
            <person name="Stacey G."/>
            <person name="Shoemaker R."/>
            <person name="Jackson S."/>
        </authorList>
    </citation>
    <scope>NUCLEOTIDE SEQUENCE</scope>
    <source>
        <tissue evidence="21">Callus</tissue>
    </source>
</reference>
<comment type="function">
    <text evidence="1">This is one of the chains of the nonenzymatic component (CF(0) subunit) of the mitochondrial ATPase complex.</text>
</comment>
<feature type="domain" description="ATP synthase YMF19-like N-terminal" evidence="20">
    <location>
        <begin position="29"/>
        <end position="105"/>
    </location>
</feature>
<keyword evidence="23" id="KW-1185">Reference proteome</keyword>
<dbReference type="AlphaFoldDB" id="K7MS88"/>